<dbReference type="EMBL" id="SNZR01000016">
    <property type="protein sequence ID" value="TDR87198.1"/>
    <property type="molecule type" value="Genomic_DNA"/>
</dbReference>
<name>A0A4R7BNW2_9HYPH</name>
<dbReference type="InterPro" id="IPR051405">
    <property type="entry name" value="phD/YefM_antitoxin"/>
</dbReference>
<comment type="caution">
    <text evidence="3">The sequence shown here is derived from an EMBL/GenBank/DDBJ whole genome shotgun (WGS) entry which is preliminary data.</text>
</comment>
<dbReference type="PANTHER" id="PTHR33713">
    <property type="entry name" value="ANTITOXIN YAFN-RELATED"/>
    <property type="match status" value="1"/>
</dbReference>
<dbReference type="InterPro" id="IPR036165">
    <property type="entry name" value="YefM-like_sf"/>
</dbReference>
<proteinExistence type="inferred from homology"/>
<reference evidence="3 4" key="1">
    <citation type="submission" date="2019-03" db="EMBL/GenBank/DDBJ databases">
        <title>Genomic Encyclopedia of Type Strains, Phase IV (KMG-IV): sequencing the most valuable type-strain genomes for metagenomic binning, comparative biology and taxonomic classification.</title>
        <authorList>
            <person name="Goeker M."/>
        </authorList>
    </citation>
    <scope>NUCLEOTIDE SEQUENCE [LARGE SCALE GENOMIC DNA]</scope>
    <source>
        <strain evidence="3 4">DSM 25903</strain>
    </source>
</reference>
<dbReference type="OrthoDB" id="9802003at2"/>
<evidence type="ECO:0000256" key="2">
    <source>
        <dbReference type="RuleBase" id="RU362080"/>
    </source>
</evidence>
<dbReference type="SUPFAM" id="SSF143120">
    <property type="entry name" value="YefM-like"/>
    <property type="match status" value="1"/>
</dbReference>
<keyword evidence="4" id="KW-1185">Reference proteome</keyword>
<accession>A0A4R7BNW2</accession>
<dbReference type="RefSeq" id="WP_133773914.1">
    <property type="nucleotide sequence ID" value="NZ_SNZR01000016.1"/>
</dbReference>
<comment type="similarity">
    <text evidence="1 2">Belongs to the phD/YefM antitoxin family.</text>
</comment>
<dbReference type="Proteomes" id="UP000295122">
    <property type="component" value="Unassembled WGS sequence"/>
</dbReference>
<comment type="function">
    <text evidence="2">Antitoxin component of a type II toxin-antitoxin (TA) system.</text>
</comment>
<evidence type="ECO:0000313" key="3">
    <source>
        <dbReference type="EMBL" id="TDR87198.1"/>
    </source>
</evidence>
<dbReference type="Pfam" id="PF02604">
    <property type="entry name" value="PhdYeFM_antitox"/>
    <property type="match status" value="1"/>
</dbReference>
<organism evidence="3 4">
    <name type="scientific">Enterovirga rhinocerotis</name>
    <dbReference type="NCBI Taxonomy" id="1339210"/>
    <lineage>
        <taxon>Bacteria</taxon>
        <taxon>Pseudomonadati</taxon>
        <taxon>Pseudomonadota</taxon>
        <taxon>Alphaproteobacteria</taxon>
        <taxon>Hyphomicrobiales</taxon>
        <taxon>Methylobacteriaceae</taxon>
        <taxon>Enterovirga</taxon>
    </lineage>
</organism>
<dbReference type="PANTHER" id="PTHR33713:SF6">
    <property type="entry name" value="ANTITOXIN YEFM"/>
    <property type="match status" value="1"/>
</dbReference>
<dbReference type="Gene3D" id="3.40.1620.10">
    <property type="entry name" value="YefM-like domain"/>
    <property type="match status" value="1"/>
</dbReference>
<gene>
    <name evidence="3" type="ORF">EV668_4278</name>
</gene>
<sequence length="84" mass="9168">MTTVSFSELRANMASHLDRVLSDRTELVVTRGKKEAVVILPLAELEGLRETLHLLGNEANAAQLQEGIGQLDRGEGILFELPEG</sequence>
<dbReference type="NCBIfam" id="TIGR01552">
    <property type="entry name" value="phd_fam"/>
    <property type="match status" value="1"/>
</dbReference>
<evidence type="ECO:0000256" key="1">
    <source>
        <dbReference type="ARBA" id="ARBA00009981"/>
    </source>
</evidence>
<dbReference type="InterPro" id="IPR006442">
    <property type="entry name" value="Antitoxin_Phd/YefM"/>
</dbReference>
<dbReference type="Gene3D" id="6.10.250.330">
    <property type="match status" value="1"/>
</dbReference>
<protein>
    <recommendedName>
        <fullName evidence="2">Antitoxin</fullName>
    </recommendedName>
</protein>
<dbReference type="AlphaFoldDB" id="A0A4R7BNW2"/>
<evidence type="ECO:0000313" key="4">
    <source>
        <dbReference type="Proteomes" id="UP000295122"/>
    </source>
</evidence>